<proteinExistence type="predicted"/>
<reference evidence="2" key="1">
    <citation type="journal article" date="2014" name="BMC Genomics">
        <title>Characterizing the developmental transcriptome of the oriental fruit fly, Bactrocera dorsalis (Diptera: Tephritidae) through comparative genomic analysis with Drosophila melanogaster utilizing modENCODE datasets.</title>
        <authorList>
            <person name="Geib S.M."/>
            <person name="Calla B."/>
            <person name="Hall B."/>
            <person name="Hou S."/>
            <person name="Manoukis N.C."/>
        </authorList>
    </citation>
    <scope>NUCLEOTIDE SEQUENCE</scope>
    <source>
        <strain evidence="2">Punador</strain>
    </source>
</reference>
<evidence type="ECO:0000313" key="2">
    <source>
        <dbReference type="EMBL" id="JAC49348.1"/>
    </source>
</evidence>
<protein>
    <submittedName>
        <fullName evidence="2">Uncharacterized protein</fullName>
    </submittedName>
</protein>
<accession>A0A034W6E4</accession>
<dbReference type="EMBL" id="GAKP01009604">
    <property type="protein sequence ID" value="JAC49348.1"/>
    <property type="molecule type" value="Transcribed_RNA"/>
</dbReference>
<feature type="signal peptide" evidence="1">
    <location>
        <begin position="1"/>
        <end position="21"/>
    </location>
</feature>
<feature type="chain" id="PRO_5001562159" evidence="1">
    <location>
        <begin position="22"/>
        <end position="250"/>
    </location>
</feature>
<sequence length="250" mass="29329">MFKRSSYLVIILLLLIQFISCLPRSPSSDLVDVILPRTTTITPSVGENAVPSGHNSFEEAFHKGLINFQNFRLQQTNQIAKDVLADPSMYSIDSEAMQKELSLLRKYVTDSNEALNKVLLADQLDSNTFFLFVNDTLNVVDRFFTYRHFMTDPLTPEEQVTWDALKKHGWLESREERDKRLNEYVHNLIDKFEKYVKTLSAAEKENDKDMKDMMTAWNAYKNNKLSKRNFGTRLHTTYFEHKFSEWLRRP</sequence>
<name>A0A034W6E4_BACDO</name>
<dbReference type="AlphaFoldDB" id="A0A034W6E4"/>
<dbReference type="OrthoDB" id="7999646at2759"/>
<organism evidence="2">
    <name type="scientific">Bactrocera dorsalis</name>
    <name type="common">Oriental fruit fly</name>
    <name type="synonym">Dacus dorsalis</name>
    <dbReference type="NCBI Taxonomy" id="27457"/>
    <lineage>
        <taxon>Eukaryota</taxon>
        <taxon>Metazoa</taxon>
        <taxon>Ecdysozoa</taxon>
        <taxon>Arthropoda</taxon>
        <taxon>Hexapoda</taxon>
        <taxon>Insecta</taxon>
        <taxon>Pterygota</taxon>
        <taxon>Neoptera</taxon>
        <taxon>Endopterygota</taxon>
        <taxon>Diptera</taxon>
        <taxon>Brachycera</taxon>
        <taxon>Muscomorpha</taxon>
        <taxon>Tephritoidea</taxon>
        <taxon>Tephritidae</taxon>
        <taxon>Bactrocera</taxon>
        <taxon>Bactrocera</taxon>
    </lineage>
</organism>
<evidence type="ECO:0000256" key="1">
    <source>
        <dbReference type="SAM" id="SignalP"/>
    </source>
</evidence>
<keyword evidence="1" id="KW-0732">Signal</keyword>